<protein>
    <submittedName>
        <fullName evidence="6">Galactitol-1-phosphate 5-dehydrogenase</fullName>
    </submittedName>
</protein>
<dbReference type="InterPro" id="IPR020843">
    <property type="entry name" value="ER"/>
</dbReference>
<name>A0A1U9K809_9BACL</name>
<dbReference type="SMART" id="SM00829">
    <property type="entry name" value="PKS_ER"/>
    <property type="match status" value="1"/>
</dbReference>
<dbReference type="RefSeq" id="WP_228440996.1">
    <property type="nucleotide sequence ID" value="NZ_CP019699.1"/>
</dbReference>
<keyword evidence="7" id="KW-1185">Reference proteome</keyword>
<feature type="domain" description="Enoyl reductase (ER)" evidence="5">
    <location>
        <begin position="16"/>
        <end position="349"/>
    </location>
</feature>
<dbReference type="InterPro" id="IPR013149">
    <property type="entry name" value="ADH-like_C"/>
</dbReference>
<dbReference type="KEGG" id="ntr:B0W44_10515"/>
<dbReference type="EMBL" id="CP019699">
    <property type="protein sequence ID" value="AQS56133.1"/>
    <property type="molecule type" value="Genomic_DNA"/>
</dbReference>
<dbReference type="SUPFAM" id="SSF51735">
    <property type="entry name" value="NAD(P)-binding Rossmann-fold domains"/>
    <property type="match status" value="1"/>
</dbReference>
<dbReference type="InterPro" id="IPR050129">
    <property type="entry name" value="Zn_alcohol_dh"/>
</dbReference>
<dbReference type="GO" id="GO:0016491">
    <property type="term" value="F:oxidoreductase activity"/>
    <property type="evidence" value="ECO:0007669"/>
    <property type="project" value="UniProtKB-KW"/>
</dbReference>
<dbReference type="Gene3D" id="3.40.50.720">
    <property type="entry name" value="NAD(P)-binding Rossmann-like Domain"/>
    <property type="match status" value="1"/>
</dbReference>
<keyword evidence="2 4" id="KW-0862">Zinc</keyword>
<comment type="cofactor">
    <cofactor evidence="4">
        <name>Zn(2+)</name>
        <dbReference type="ChEBI" id="CHEBI:29105"/>
    </cofactor>
</comment>
<sequence>MTVHQKMKAAVLYARGDVRPDVVDIPQISEDEVLIKVKYCGICGSDVPRAMITGARTYPLILGHEFCGEAVKVGDSVRTVQPGDRVVVAPLIPCGKCPYCMASDYGLCEHYNIIGTGSHGAFAEYVKAPGHHVLPIDDELDFETAAGVEPATIGYHGLKKAGILPGETVVIMGCGPIGQLTLQWAKIFGAATVIAVDIFEEKLELAKALGADRTINATEGDVATRIRELTGGGADVVVETAGSSTTQEQSILSARKKGRVILVGISHSNLPLKEEAVEHLLRGEIHIQGTWNSYTAPFPGAAWKAALHFMTKGALQFKPIISHKISVEEVGTYLKGMADRTLYYNKVLVAFG</sequence>
<evidence type="ECO:0000256" key="3">
    <source>
        <dbReference type="ARBA" id="ARBA00023002"/>
    </source>
</evidence>
<dbReference type="PROSITE" id="PS00059">
    <property type="entry name" value="ADH_ZINC"/>
    <property type="match status" value="1"/>
</dbReference>
<evidence type="ECO:0000313" key="7">
    <source>
        <dbReference type="Proteomes" id="UP000188603"/>
    </source>
</evidence>
<evidence type="ECO:0000256" key="1">
    <source>
        <dbReference type="ARBA" id="ARBA00022723"/>
    </source>
</evidence>
<dbReference type="SUPFAM" id="SSF50129">
    <property type="entry name" value="GroES-like"/>
    <property type="match status" value="1"/>
</dbReference>
<dbReference type="AlphaFoldDB" id="A0A1U9K809"/>
<evidence type="ECO:0000313" key="6">
    <source>
        <dbReference type="EMBL" id="AQS56133.1"/>
    </source>
</evidence>
<gene>
    <name evidence="6" type="ORF">B0W44_10515</name>
</gene>
<dbReference type="Pfam" id="PF00107">
    <property type="entry name" value="ADH_zinc_N"/>
    <property type="match status" value="1"/>
</dbReference>
<dbReference type="InterPro" id="IPR013154">
    <property type="entry name" value="ADH-like_N"/>
</dbReference>
<keyword evidence="1 4" id="KW-0479">Metal-binding</keyword>
<evidence type="ECO:0000259" key="5">
    <source>
        <dbReference type="SMART" id="SM00829"/>
    </source>
</evidence>
<dbReference type="PANTHER" id="PTHR43401">
    <property type="entry name" value="L-THREONINE 3-DEHYDROGENASE"/>
    <property type="match status" value="1"/>
</dbReference>
<dbReference type="Proteomes" id="UP000188603">
    <property type="component" value="Chromosome"/>
</dbReference>
<dbReference type="Pfam" id="PF08240">
    <property type="entry name" value="ADH_N"/>
    <property type="match status" value="1"/>
</dbReference>
<dbReference type="InterPro" id="IPR036291">
    <property type="entry name" value="NAD(P)-bd_dom_sf"/>
</dbReference>
<dbReference type="PANTHER" id="PTHR43401:SF2">
    <property type="entry name" value="L-THREONINE 3-DEHYDROGENASE"/>
    <property type="match status" value="1"/>
</dbReference>
<dbReference type="CDD" id="cd08236">
    <property type="entry name" value="sugar_DH"/>
    <property type="match status" value="1"/>
</dbReference>
<accession>A0A1U9K809</accession>
<dbReference type="InterPro" id="IPR002328">
    <property type="entry name" value="ADH_Zn_CS"/>
</dbReference>
<dbReference type="GO" id="GO:0008270">
    <property type="term" value="F:zinc ion binding"/>
    <property type="evidence" value="ECO:0007669"/>
    <property type="project" value="InterPro"/>
</dbReference>
<dbReference type="Gene3D" id="3.90.180.10">
    <property type="entry name" value="Medium-chain alcohol dehydrogenases, catalytic domain"/>
    <property type="match status" value="1"/>
</dbReference>
<keyword evidence="3" id="KW-0560">Oxidoreductase</keyword>
<comment type="similarity">
    <text evidence="4">Belongs to the zinc-containing alcohol dehydrogenase family.</text>
</comment>
<evidence type="ECO:0000256" key="4">
    <source>
        <dbReference type="RuleBase" id="RU361277"/>
    </source>
</evidence>
<reference evidence="6 7" key="1">
    <citation type="journal article" date="2015" name="Int. J. Syst. Evol. Microbiol.">
        <title>Novibacillus thermophilus gen. nov., sp. nov., a Gram-staining-negative and moderately thermophilic member of the family Thermoactinomycetaceae.</title>
        <authorList>
            <person name="Yang G."/>
            <person name="Chen J."/>
            <person name="Zhou S."/>
        </authorList>
    </citation>
    <scope>NUCLEOTIDE SEQUENCE [LARGE SCALE GENOMIC DNA]</scope>
    <source>
        <strain evidence="6 7">SG-1</strain>
    </source>
</reference>
<dbReference type="STRING" id="1471761.B0W44_10515"/>
<organism evidence="6 7">
    <name type="scientific">Novibacillus thermophilus</name>
    <dbReference type="NCBI Taxonomy" id="1471761"/>
    <lineage>
        <taxon>Bacteria</taxon>
        <taxon>Bacillati</taxon>
        <taxon>Bacillota</taxon>
        <taxon>Bacilli</taxon>
        <taxon>Bacillales</taxon>
        <taxon>Thermoactinomycetaceae</taxon>
        <taxon>Novibacillus</taxon>
    </lineage>
</organism>
<evidence type="ECO:0000256" key="2">
    <source>
        <dbReference type="ARBA" id="ARBA00022833"/>
    </source>
</evidence>
<dbReference type="InterPro" id="IPR011032">
    <property type="entry name" value="GroES-like_sf"/>
</dbReference>
<proteinExistence type="inferred from homology"/>